<protein>
    <submittedName>
        <fullName evidence="1">Uncharacterized protein</fullName>
    </submittedName>
</protein>
<organism evidence="1 2">
    <name type="scientific">Streptomyces globisporus C-1027</name>
    <dbReference type="NCBI Taxonomy" id="1172567"/>
    <lineage>
        <taxon>Bacteria</taxon>
        <taxon>Bacillati</taxon>
        <taxon>Actinomycetota</taxon>
        <taxon>Actinomycetes</taxon>
        <taxon>Kitasatosporales</taxon>
        <taxon>Streptomycetaceae</taxon>
        <taxon>Streptomyces</taxon>
    </lineage>
</organism>
<gene>
    <name evidence="1" type="ORF">WQO_28040</name>
</gene>
<accession>A0A0U3KR27</accession>
<dbReference type="RefSeq" id="WP_010059361.1">
    <property type="nucleotide sequence ID" value="NZ_CP013738.1"/>
</dbReference>
<dbReference type="Proteomes" id="UP000064183">
    <property type="component" value="Chromosome"/>
</dbReference>
<evidence type="ECO:0000313" key="2">
    <source>
        <dbReference type="Proteomes" id="UP000064183"/>
    </source>
</evidence>
<dbReference type="EMBL" id="CP013738">
    <property type="protein sequence ID" value="ALU96849.1"/>
    <property type="molecule type" value="Genomic_DNA"/>
</dbReference>
<evidence type="ECO:0000313" key="1">
    <source>
        <dbReference type="EMBL" id="ALU96849.1"/>
    </source>
</evidence>
<reference evidence="1 2" key="1">
    <citation type="journal article" date="2012" name="J. Bacteriol.">
        <title>Draft genome sequence of Streptomyces globisporus C-1027, which produces an antitumor antibiotic consisting of a nine-membered enediyne with a chromoprotein.</title>
        <authorList>
            <person name="Wang L."/>
            <person name="Wang S."/>
            <person name="He Q."/>
            <person name="Yu T."/>
            <person name="Li Q."/>
            <person name="Hong B."/>
        </authorList>
    </citation>
    <scope>NUCLEOTIDE SEQUENCE [LARGE SCALE GENOMIC DNA]</scope>
    <source>
        <strain evidence="1 2">C-1027</strain>
    </source>
</reference>
<proteinExistence type="predicted"/>
<name>A0A0U3KR27_STRGL</name>
<dbReference type="GeneID" id="27786268"/>
<sequence length="135" mass="15561">MNDKQFVEQVRDHPEMHGLGSTYHPTAALLLGFNQARSGGLLRGFHEWLAVREGELSSQHWMVRVLTQALPGFTFRGFDSLRFEPEQERQAVDHLFSLVLEFLEVRDDPWALTTTYAQYHHMRISLYGGDPAEMS</sequence>
<dbReference type="KEGG" id="sgb:WQO_28040"/>
<dbReference type="AlphaFoldDB" id="A0A0U3KR27"/>